<dbReference type="NCBIfam" id="TIGR00197">
    <property type="entry name" value="yjeF_nterm"/>
    <property type="match status" value="1"/>
</dbReference>
<dbReference type="HOGENOM" id="CLU_024853_3_1_1"/>
<dbReference type="Pfam" id="PF03853">
    <property type="entry name" value="YjeF_N"/>
    <property type="match status" value="1"/>
</dbReference>
<name>W7I7Q6_9PEZI</name>
<dbReference type="GO" id="GO:0000166">
    <property type="term" value="F:nucleotide binding"/>
    <property type="evidence" value="ECO:0007669"/>
    <property type="project" value="UniProtKB-KW"/>
</dbReference>
<dbReference type="OrthoDB" id="10064708at2759"/>
<dbReference type="EMBL" id="KI966406">
    <property type="protein sequence ID" value="EWC48132.1"/>
    <property type="molecule type" value="Genomic_DNA"/>
</dbReference>
<gene>
    <name evidence="11" type="ORF">DRE_02711</name>
</gene>
<evidence type="ECO:0000256" key="8">
    <source>
        <dbReference type="ARBA" id="ARBA00023027"/>
    </source>
</evidence>
<evidence type="ECO:0000256" key="3">
    <source>
        <dbReference type="ARBA" id="ARBA00012228"/>
    </source>
</evidence>
<protein>
    <recommendedName>
        <fullName evidence="3">NAD(P)H-hydrate epimerase</fullName>
        <ecNumber evidence="3">5.1.99.6</ecNumber>
    </recommendedName>
</protein>
<accession>W7I7Q6</accession>
<evidence type="ECO:0000256" key="9">
    <source>
        <dbReference type="ARBA" id="ARBA00023235"/>
    </source>
</evidence>
<keyword evidence="9" id="KW-0413">Isomerase</keyword>
<evidence type="ECO:0000256" key="2">
    <source>
        <dbReference type="ARBA" id="ARBA00000909"/>
    </source>
</evidence>
<evidence type="ECO:0000313" key="12">
    <source>
        <dbReference type="Proteomes" id="UP000024837"/>
    </source>
</evidence>
<proteinExistence type="predicted"/>
<sequence length="194" mass="20958">MSTGGFSLDQLMELAGLSVSQAVYIVHPPDKGNRVLVLCGPGNNGGDGLVAARHLWYFGYKPTVYFPKQGRNEIYERLSIQLRNLGVPFTDDYKTALSETDHIVDAIFGFSFSGAVRPPFDNVIEAIKSSGISVTSVDAPSSWDIENGPPPDGPGKDFMPAALVSLTAPKPLARFFTSAAASCRQIWRRSMACT</sequence>
<keyword evidence="8" id="KW-0520">NAD</keyword>
<dbReference type="GO" id="GO:0005739">
    <property type="term" value="C:mitochondrion"/>
    <property type="evidence" value="ECO:0007669"/>
    <property type="project" value="TreeGrafter"/>
</dbReference>
<evidence type="ECO:0000256" key="7">
    <source>
        <dbReference type="ARBA" id="ARBA00022958"/>
    </source>
</evidence>
<keyword evidence="7" id="KW-0630">Potassium</keyword>
<dbReference type="InterPro" id="IPR032976">
    <property type="entry name" value="YJEFN_prot_NAXE-like"/>
</dbReference>
<dbReference type="InterPro" id="IPR004443">
    <property type="entry name" value="YjeF_N_dom"/>
</dbReference>
<comment type="catalytic activity">
    <reaction evidence="1">
        <text>(6R)-NADHX = (6S)-NADHX</text>
        <dbReference type="Rhea" id="RHEA:32215"/>
        <dbReference type="ChEBI" id="CHEBI:64074"/>
        <dbReference type="ChEBI" id="CHEBI:64075"/>
        <dbReference type="EC" id="5.1.99.6"/>
    </reaction>
</comment>
<evidence type="ECO:0000256" key="6">
    <source>
        <dbReference type="ARBA" id="ARBA00022857"/>
    </source>
</evidence>
<dbReference type="InterPro" id="IPR036652">
    <property type="entry name" value="YjeF_N_dom_sf"/>
</dbReference>
<dbReference type="PANTHER" id="PTHR13232:SF10">
    <property type="entry name" value="NAD(P)H-HYDRATE EPIMERASE"/>
    <property type="match status" value="1"/>
</dbReference>
<evidence type="ECO:0000256" key="1">
    <source>
        <dbReference type="ARBA" id="ARBA00000013"/>
    </source>
</evidence>
<organism evidence="11 12">
    <name type="scientific">Drechslerella stenobrocha 248</name>
    <dbReference type="NCBI Taxonomy" id="1043628"/>
    <lineage>
        <taxon>Eukaryota</taxon>
        <taxon>Fungi</taxon>
        <taxon>Dikarya</taxon>
        <taxon>Ascomycota</taxon>
        <taxon>Pezizomycotina</taxon>
        <taxon>Orbiliomycetes</taxon>
        <taxon>Orbiliales</taxon>
        <taxon>Orbiliaceae</taxon>
        <taxon>Drechslerella</taxon>
    </lineage>
</organism>
<keyword evidence="6" id="KW-0521">NADP</keyword>
<keyword evidence="5" id="KW-0547">Nucleotide-binding</keyword>
<keyword evidence="4" id="KW-0479">Metal-binding</keyword>
<dbReference type="GO" id="GO:0046872">
    <property type="term" value="F:metal ion binding"/>
    <property type="evidence" value="ECO:0007669"/>
    <property type="project" value="UniProtKB-KW"/>
</dbReference>
<dbReference type="Proteomes" id="UP000024837">
    <property type="component" value="Unassembled WGS sequence"/>
</dbReference>
<evidence type="ECO:0000256" key="4">
    <source>
        <dbReference type="ARBA" id="ARBA00022723"/>
    </source>
</evidence>
<dbReference type="EC" id="5.1.99.6" evidence="3"/>
<evidence type="ECO:0000256" key="5">
    <source>
        <dbReference type="ARBA" id="ARBA00022741"/>
    </source>
</evidence>
<comment type="catalytic activity">
    <reaction evidence="2">
        <text>(6R)-NADPHX = (6S)-NADPHX</text>
        <dbReference type="Rhea" id="RHEA:32227"/>
        <dbReference type="ChEBI" id="CHEBI:64076"/>
        <dbReference type="ChEBI" id="CHEBI:64077"/>
        <dbReference type="EC" id="5.1.99.6"/>
    </reaction>
</comment>
<dbReference type="PROSITE" id="PS51385">
    <property type="entry name" value="YJEF_N"/>
    <property type="match status" value="1"/>
</dbReference>
<reference evidence="11 12" key="1">
    <citation type="submission" date="2013-05" db="EMBL/GenBank/DDBJ databases">
        <title>Drechslerella stenobrocha genome reveals carnivorous origination and mechanical trapping mechanism of predatory fungi.</title>
        <authorList>
            <person name="Liu X."/>
            <person name="Zhang W."/>
            <person name="Liu K."/>
        </authorList>
    </citation>
    <scope>NUCLEOTIDE SEQUENCE [LARGE SCALE GENOMIC DNA]</scope>
    <source>
        <strain evidence="11 12">248</strain>
    </source>
</reference>
<dbReference type="GO" id="GO:0052856">
    <property type="term" value="F:NAD(P)HX epimerase activity"/>
    <property type="evidence" value="ECO:0007669"/>
    <property type="project" value="UniProtKB-EC"/>
</dbReference>
<dbReference type="AlphaFoldDB" id="W7I7Q6"/>
<dbReference type="Gene3D" id="3.40.50.10260">
    <property type="entry name" value="YjeF N-terminal domain"/>
    <property type="match status" value="1"/>
</dbReference>
<dbReference type="PANTHER" id="PTHR13232">
    <property type="entry name" value="NAD(P)H-HYDRATE EPIMERASE"/>
    <property type="match status" value="1"/>
</dbReference>
<feature type="domain" description="YjeF N-terminal" evidence="10">
    <location>
        <begin position="1"/>
        <end position="194"/>
    </location>
</feature>
<keyword evidence="12" id="KW-1185">Reference proteome</keyword>
<evidence type="ECO:0000313" key="11">
    <source>
        <dbReference type="EMBL" id="EWC48132.1"/>
    </source>
</evidence>
<evidence type="ECO:0000259" key="10">
    <source>
        <dbReference type="PROSITE" id="PS51385"/>
    </source>
</evidence>
<dbReference type="SUPFAM" id="SSF64153">
    <property type="entry name" value="YjeF N-terminal domain-like"/>
    <property type="match status" value="1"/>
</dbReference>